<protein>
    <submittedName>
        <fullName evidence="1">Uncharacterized protein</fullName>
    </submittedName>
</protein>
<keyword evidence="2" id="KW-1185">Reference proteome</keyword>
<dbReference type="Proteomes" id="UP000060487">
    <property type="component" value="Unassembled WGS sequence"/>
</dbReference>
<comment type="caution">
    <text evidence="1">The sequence shown here is derived from an EMBL/GenBank/DDBJ whole genome shotgun (WGS) entry which is preliminary data.</text>
</comment>
<dbReference type="EMBL" id="LNQR01000127">
    <property type="protein sequence ID" value="KWT76034.1"/>
    <property type="molecule type" value="Genomic_DNA"/>
</dbReference>
<accession>A0ABR5SB48</accession>
<proteinExistence type="predicted"/>
<evidence type="ECO:0000313" key="1">
    <source>
        <dbReference type="EMBL" id="KWT76034.1"/>
    </source>
</evidence>
<organism evidence="1 2">
    <name type="scientific">Candidatus Magnetominusculus xianensis</name>
    <dbReference type="NCBI Taxonomy" id="1748249"/>
    <lineage>
        <taxon>Bacteria</taxon>
        <taxon>Pseudomonadati</taxon>
        <taxon>Nitrospirota</taxon>
        <taxon>Nitrospiria</taxon>
        <taxon>Nitrospirales</taxon>
        <taxon>Nitrospiraceae</taxon>
        <taxon>Candidatus Magnetominusculus</taxon>
    </lineage>
</organism>
<reference evidence="1 2" key="1">
    <citation type="submission" date="2015-11" db="EMBL/GenBank/DDBJ databases">
        <authorList>
            <person name="Lin W."/>
        </authorList>
    </citation>
    <scope>NUCLEOTIDE SEQUENCE [LARGE SCALE GENOMIC DNA]</scope>
    <source>
        <strain evidence="1 2">HCH-1</strain>
    </source>
</reference>
<gene>
    <name evidence="1" type="ORF">ASN18_3174</name>
</gene>
<sequence>MSLFEEIRKAGSNFVSRIRDNAVWELIEDNSLTEADRVFGVQKDMRVVLGSDSK</sequence>
<evidence type="ECO:0000313" key="2">
    <source>
        <dbReference type="Proteomes" id="UP000060487"/>
    </source>
</evidence>
<name>A0ABR5SB48_9BACT</name>
<dbReference type="RefSeq" id="WP_157073053.1">
    <property type="nucleotide sequence ID" value="NZ_LNQR01000127.1"/>
</dbReference>